<evidence type="ECO:0000256" key="1">
    <source>
        <dbReference type="SAM" id="SignalP"/>
    </source>
</evidence>
<gene>
    <name evidence="2" type="ORF">MM35RIKEN_01610</name>
</gene>
<evidence type="ECO:0000313" key="2">
    <source>
        <dbReference type="EMBL" id="BCK77969.1"/>
    </source>
</evidence>
<sequence length="195" mass="21200">MKKYLLLLLPLCLLLSGCGHSKREAVQDYYASIRTAQAEAQIVVHLDTDDRTFTVSAAYDRQRGTTTTILEPETLRGLSATVTAEELQLLYDGSVWAAGDGGNLSAANAVQLALYAAGQGFVTREGTDKIGTLEYLLLTCEATDGAGETYACTLWMQPESFAPYAAELSREGKVLLTVTFTQFTCQMEEDTEEST</sequence>
<evidence type="ECO:0008006" key="4">
    <source>
        <dbReference type="Google" id="ProtNLM"/>
    </source>
</evidence>
<accession>A0A810PLV2</accession>
<dbReference type="RefSeq" id="WP_212818470.1">
    <property type="nucleotide sequence ID" value="NZ_AP023415.1"/>
</dbReference>
<dbReference type="EMBL" id="AP023415">
    <property type="protein sequence ID" value="BCK77969.1"/>
    <property type="molecule type" value="Genomic_DNA"/>
</dbReference>
<dbReference type="Proteomes" id="UP000681343">
    <property type="component" value="Chromosome"/>
</dbReference>
<keyword evidence="1" id="KW-0732">Signal</keyword>
<organism evidence="2 3">
    <name type="scientific">Vescimonas fastidiosa</name>
    <dbReference type="NCBI Taxonomy" id="2714353"/>
    <lineage>
        <taxon>Bacteria</taxon>
        <taxon>Bacillati</taxon>
        <taxon>Bacillota</taxon>
        <taxon>Clostridia</taxon>
        <taxon>Eubacteriales</taxon>
        <taxon>Oscillospiraceae</taxon>
        <taxon>Vescimonas</taxon>
    </lineage>
</organism>
<dbReference type="AlphaFoldDB" id="A0A810PLV2"/>
<dbReference type="PROSITE" id="PS51257">
    <property type="entry name" value="PROKAR_LIPOPROTEIN"/>
    <property type="match status" value="1"/>
</dbReference>
<keyword evidence="3" id="KW-1185">Reference proteome</keyword>
<feature type="signal peptide" evidence="1">
    <location>
        <begin position="1"/>
        <end position="21"/>
    </location>
</feature>
<proteinExistence type="predicted"/>
<feature type="chain" id="PRO_5039710025" description="Lipoprotein" evidence="1">
    <location>
        <begin position="22"/>
        <end position="195"/>
    </location>
</feature>
<dbReference type="KEGG" id="vfa:MM35RIKEN_01610"/>
<reference evidence="2" key="1">
    <citation type="submission" date="2020-09" db="EMBL/GenBank/DDBJ databases">
        <title>New species isolated from human feces.</title>
        <authorList>
            <person name="Kitahara M."/>
            <person name="Shigeno Y."/>
            <person name="Shime M."/>
            <person name="Matsumoto Y."/>
            <person name="Nakamura S."/>
            <person name="Motooka D."/>
            <person name="Fukuoka S."/>
            <person name="Nishikawa H."/>
            <person name="Benno Y."/>
        </authorList>
    </citation>
    <scope>NUCLEOTIDE SEQUENCE</scope>
    <source>
        <strain evidence="2">MM35</strain>
    </source>
</reference>
<protein>
    <recommendedName>
        <fullName evidence="4">Lipoprotein</fullName>
    </recommendedName>
</protein>
<evidence type="ECO:0000313" key="3">
    <source>
        <dbReference type="Proteomes" id="UP000681343"/>
    </source>
</evidence>
<name>A0A810PLV2_9FIRM</name>